<dbReference type="Proteomes" id="UP001043456">
    <property type="component" value="Unassembled WGS sequence"/>
</dbReference>
<accession>A0A9P3BF25</accession>
<dbReference type="OrthoDB" id="5946236at2759"/>
<comment type="caution">
    <text evidence="3">The sequence shown here is derived from an EMBL/GenBank/DDBJ whole genome shotgun (WGS) entry which is preliminary data.</text>
</comment>
<keyword evidence="1" id="KW-0547">Nucleotide-binding</keyword>
<dbReference type="GeneID" id="67004042"/>
<dbReference type="GO" id="GO:0046872">
    <property type="term" value="F:metal ion binding"/>
    <property type="evidence" value="ECO:0007669"/>
    <property type="project" value="InterPro"/>
</dbReference>
<name>A0A9P3BF25_9EURO</name>
<evidence type="ECO:0000313" key="4">
    <source>
        <dbReference type="Proteomes" id="UP001043456"/>
    </source>
</evidence>
<proteinExistence type="predicted"/>
<feature type="domain" description="ATP-grasp" evidence="2">
    <location>
        <begin position="168"/>
        <end position="395"/>
    </location>
</feature>
<dbReference type="SUPFAM" id="SSF56059">
    <property type="entry name" value="Glutathione synthetase ATP-binding domain-like"/>
    <property type="match status" value="1"/>
</dbReference>
<protein>
    <recommendedName>
        <fullName evidence="2">ATP-grasp domain-containing protein</fullName>
    </recommendedName>
</protein>
<evidence type="ECO:0000256" key="1">
    <source>
        <dbReference type="PROSITE-ProRule" id="PRU00409"/>
    </source>
</evidence>
<dbReference type="PROSITE" id="PS50975">
    <property type="entry name" value="ATP_GRASP"/>
    <property type="match status" value="1"/>
</dbReference>
<dbReference type="InterPro" id="IPR053269">
    <property type="entry name" value="Asp-Met_ligase"/>
</dbReference>
<dbReference type="EMBL" id="BHVY01000004">
    <property type="protein sequence ID" value="GIJ86541.1"/>
    <property type="molecule type" value="Genomic_DNA"/>
</dbReference>
<dbReference type="AlphaFoldDB" id="A0A9P3BF25"/>
<organism evidence="3 4">
    <name type="scientific">Aspergillus pseudoviridinutans</name>
    <dbReference type="NCBI Taxonomy" id="1517512"/>
    <lineage>
        <taxon>Eukaryota</taxon>
        <taxon>Fungi</taxon>
        <taxon>Dikarya</taxon>
        <taxon>Ascomycota</taxon>
        <taxon>Pezizomycotina</taxon>
        <taxon>Eurotiomycetes</taxon>
        <taxon>Eurotiomycetidae</taxon>
        <taxon>Eurotiales</taxon>
        <taxon>Aspergillaceae</taxon>
        <taxon>Aspergillus</taxon>
        <taxon>Aspergillus subgen. Fumigati</taxon>
    </lineage>
</organism>
<evidence type="ECO:0000259" key="2">
    <source>
        <dbReference type="PROSITE" id="PS50975"/>
    </source>
</evidence>
<dbReference type="InterPro" id="IPR003806">
    <property type="entry name" value="ATP-grasp_PylC-type"/>
</dbReference>
<dbReference type="Pfam" id="PF02655">
    <property type="entry name" value="ATP-grasp_3"/>
    <property type="match status" value="1"/>
</dbReference>
<reference evidence="3 4" key="1">
    <citation type="submission" date="2018-10" db="EMBL/GenBank/DDBJ databases">
        <title>Pan-genome distribution and transcriptional activeness of fungal secondary metabolism genes in Aspergillus section Fumigati.</title>
        <authorList>
            <person name="Takahashi H."/>
            <person name="Umemura M."/>
            <person name="Ninomiya A."/>
            <person name="Kusuya Y."/>
            <person name="Urayama S."/>
            <person name="Shimizu M."/>
            <person name="Watanabe A."/>
            <person name="Kamei K."/>
            <person name="Yaguchi T."/>
            <person name="Hagiwara D."/>
        </authorList>
    </citation>
    <scope>NUCLEOTIDE SEQUENCE [LARGE SCALE GENOMIC DNA]</scope>
    <source>
        <strain evidence="3 4">IFM 55266</strain>
    </source>
</reference>
<keyword evidence="1" id="KW-0067">ATP-binding</keyword>
<gene>
    <name evidence="3" type="ORF">Asppvi_005430</name>
</gene>
<dbReference type="PANTHER" id="PTHR37018:SF1">
    <property type="entry name" value="CULTURE SPECIFIC PROTEIN, PUTATIVE (AFU_ORTHOLOGUE AFUA_2G00130)-RELATED"/>
    <property type="match status" value="1"/>
</dbReference>
<dbReference type="PANTHER" id="PTHR37018">
    <property type="entry name" value="CULTURE SPECIFIC PROTEIN, PUTATIVE (AFU_ORTHOLOGUE AFUA_2G00130)-RELATED"/>
    <property type="match status" value="1"/>
</dbReference>
<sequence length="458" mass="50731">MTAGEGLFVVLDYTLEDLFSIDGDASNLVLVFAYPFPPTQFSSSTKFPYQAPLWPEKEKAILTLRRLHTLPLKHSFVAGKLPVLLLDPSSKENEGKGPEGASRRYHADATAVLGQLHPKQRPKLSFIANFRDLALDADHKLVVLNPLDHLAHLSHLVDPEVHYDLLSKRGLAYSGLPTPETFVAETTIGANNIYSPEKLNEEIRRMICPIDTRVLPFIVKVPQATGGTGTFIIRTESERQRAKVALQAELRLMLRDVSPVNQHLHPCCLVFQEFIPGNSVALSFFVTQKGRAIFIGCCTQLFDVGGMWTGGSICYPEQPQLEKEYAALMGQIASLLHAKGYYGAVGADILVDPSGRQLIFDLNVRSTGSFSMGCLKGHFEGRGLPYALLYSFRLRCLQNEFRRHFQNEMGDGSLIINTWTSDLPDGSSMTSISIAAPSQQELKMFLAKVKAFVTMMNA</sequence>
<dbReference type="Gene3D" id="3.30.470.20">
    <property type="entry name" value="ATP-grasp fold, B domain"/>
    <property type="match status" value="1"/>
</dbReference>
<keyword evidence="4" id="KW-1185">Reference proteome</keyword>
<dbReference type="InterPro" id="IPR011761">
    <property type="entry name" value="ATP-grasp"/>
</dbReference>
<dbReference type="GO" id="GO:0005524">
    <property type="term" value="F:ATP binding"/>
    <property type="evidence" value="ECO:0007669"/>
    <property type="project" value="UniProtKB-UniRule"/>
</dbReference>
<dbReference type="RefSeq" id="XP_043157288.1">
    <property type="nucleotide sequence ID" value="XM_043301353.1"/>
</dbReference>
<evidence type="ECO:0000313" key="3">
    <source>
        <dbReference type="EMBL" id="GIJ86541.1"/>
    </source>
</evidence>